<keyword evidence="3" id="KW-1003">Cell membrane</keyword>
<evidence type="ECO:0000313" key="10">
    <source>
        <dbReference type="Proteomes" id="UP001596072"/>
    </source>
</evidence>
<name>A0ABW0ZKE7_9ACTN</name>
<proteinExistence type="predicted"/>
<comment type="subcellular location">
    <subcellularLocation>
        <location evidence="1">Cell membrane</location>
        <topology evidence="1">Multi-pass membrane protein</topology>
    </subcellularLocation>
</comment>
<dbReference type="EMBL" id="JBHSNS010000016">
    <property type="protein sequence ID" value="MFC5731459.1"/>
    <property type="molecule type" value="Genomic_DNA"/>
</dbReference>
<organism evidence="9 10">
    <name type="scientific">Nocardioides vastitatis</name>
    <dbReference type="NCBI Taxonomy" id="2568655"/>
    <lineage>
        <taxon>Bacteria</taxon>
        <taxon>Bacillati</taxon>
        <taxon>Actinomycetota</taxon>
        <taxon>Actinomycetes</taxon>
        <taxon>Propionibacteriales</taxon>
        <taxon>Nocardioidaceae</taxon>
        <taxon>Nocardioides</taxon>
    </lineage>
</organism>
<dbReference type="SUPFAM" id="SSF103473">
    <property type="entry name" value="MFS general substrate transporter"/>
    <property type="match status" value="2"/>
</dbReference>
<dbReference type="InterPro" id="IPR036259">
    <property type="entry name" value="MFS_trans_sf"/>
</dbReference>
<keyword evidence="5 7" id="KW-1133">Transmembrane helix</keyword>
<dbReference type="Pfam" id="PF07690">
    <property type="entry name" value="MFS_1"/>
    <property type="match status" value="2"/>
</dbReference>
<dbReference type="InterPro" id="IPR011701">
    <property type="entry name" value="MFS"/>
</dbReference>
<evidence type="ECO:0000256" key="7">
    <source>
        <dbReference type="SAM" id="Phobius"/>
    </source>
</evidence>
<feature type="transmembrane region" description="Helical" evidence="7">
    <location>
        <begin position="12"/>
        <end position="34"/>
    </location>
</feature>
<gene>
    <name evidence="9" type="ORF">ACFPQB_21285</name>
</gene>
<dbReference type="Gene3D" id="1.20.1250.20">
    <property type="entry name" value="MFS general substrate transporter like domains"/>
    <property type="match status" value="1"/>
</dbReference>
<feature type="transmembrane region" description="Helical" evidence="7">
    <location>
        <begin position="274"/>
        <end position="296"/>
    </location>
</feature>
<accession>A0ABW0ZKE7</accession>
<dbReference type="NCBIfam" id="TIGR00711">
    <property type="entry name" value="efflux_EmrB"/>
    <property type="match status" value="1"/>
</dbReference>
<dbReference type="InterPro" id="IPR020846">
    <property type="entry name" value="MFS_dom"/>
</dbReference>
<protein>
    <submittedName>
        <fullName evidence="9">MFS transporter</fullName>
    </submittedName>
</protein>
<feature type="transmembrane region" description="Helical" evidence="7">
    <location>
        <begin position="146"/>
        <end position="165"/>
    </location>
</feature>
<feature type="transmembrane region" description="Helical" evidence="7">
    <location>
        <begin position="308"/>
        <end position="330"/>
    </location>
</feature>
<evidence type="ECO:0000256" key="2">
    <source>
        <dbReference type="ARBA" id="ARBA00022448"/>
    </source>
</evidence>
<feature type="transmembrane region" description="Helical" evidence="7">
    <location>
        <begin position="171"/>
        <end position="191"/>
    </location>
</feature>
<dbReference type="InterPro" id="IPR004638">
    <property type="entry name" value="EmrB-like"/>
</dbReference>
<feature type="transmembrane region" description="Helical" evidence="7">
    <location>
        <begin position="337"/>
        <end position="357"/>
    </location>
</feature>
<dbReference type="PANTHER" id="PTHR42718:SF48">
    <property type="entry name" value="CONSERVED TWO-DOMAIN MEMBRANE PROTEIN-RELATED"/>
    <property type="match status" value="1"/>
</dbReference>
<dbReference type="PROSITE" id="PS50850">
    <property type="entry name" value="MFS"/>
    <property type="match status" value="1"/>
</dbReference>
<evidence type="ECO:0000256" key="4">
    <source>
        <dbReference type="ARBA" id="ARBA00022692"/>
    </source>
</evidence>
<comment type="caution">
    <text evidence="9">The sequence shown here is derived from an EMBL/GenBank/DDBJ whole genome shotgun (WGS) entry which is preliminary data.</text>
</comment>
<evidence type="ECO:0000313" key="9">
    <source>
        <dbReference type="EMBL" id="MFC5731459.1"/>
    </source>
</evidence>
<evidence type="ECO:0000256" key="3">
    <source>
        <dbReference type="ARBA" id="ARBA00022475"/>
    </source>
</evidence>
<feature type="transmembrane region" description="Helical" evidence="7">
    <location>
        <begin position="109"/>
        <end position="134"/>
    </location>
</feature>
<keyword evidence="2" id="KW-0813">Transport</keyword>
<evidence type="ECO:0000259" key="8">
    <source>
        <dbReference type="PROSITE" id="PS50850"/>
    </source>
</evidence>
<dbReference type="Gene3D" id="1.20.1720.10">
    <property type="entry name" value="Multidrug resistance protein D"/>
    <property type="match status" value="1"/>
</dbReference>
<feature type="transmembrane region" description="Helical" evidence="7">
    <location>
        <begin position="402"/>
        <end position="423"/>
    </location>
</feature>
<dbReference type="PANTHER" id="PTHR42718">
    <property type="entry name" value="MAJOR FACILITATOR SUPERFAMILY MULTIDRUG TRANSPORTER MFSC"/>
    <property type="match status" value="1"/>
</dbReference>
<feature type="domain" description="Major facilitator superfamily (MFS) profile" evidence="8">
    <location>
        <begin position="12"/>
        <end position="459"/>
    </location>
</feature>
<feature type="transmembrane region" description="Helical" evidence="7">
    <location>
        <begin position="235"/>
        <end position="253"/>
    </location>
</feature>
<evidence type="ECO:0000256" key="1">
    <source>
        <dbReference type="ARBA" id="ARBA00004651"/>
    </source>
</evidence>
<dbReference type="Proteomes" id="UP001596072">
    <property type="component" value="Unassembled WGS sequence"/>
</dbReference>
<feature type="transmembrane region" description="Helical" evidence="7">
    <location>
        <begin position="203"/>
        <end position="223"/>
    </location>
</feature>
<feature type="transmembrane region" description="Helical" evidence="7">
    <location>
        <begin position="54"/>
        <end position="72"/>
    </location>
</feature>
<feature type="transmembrane region" description="Helical" evidence="7">
    <location>
        <begin position="84"/>
        <end position="103"/>
    </location>
</feature>
<keyword evidence="6 7" id="KW-0472">Membrane</keyword>
<dbReference type="CDD" id="cd17321">
    <property type="entry name" value="MFS_MMR_MDR_like"/>
    <property type="match status" value="1"/>
</dbReference>
<sequence length="472" mass="48503">MQSASQQRTLAVMAILTGASFLAGLDLFIVNVAFDDIGRDFSTGAVHPPSLGDLSWILNAYAVVFAALLIPAGRVADRYGQKGGFIAGLTLFTAASLACGYADDVWTLVALRALQAVGAAVMTPASLGLLLAALPPERRPSAARGWALSGAIAAALGPAAGGVLVQLSWHWAFWVNVPVGIALMAAAMRLVPDARHNEGAPRPDLIGALLLAVAVGALVLGLVQGNDWGWSSNRTISAFVAAAAALLVFVAFSRRHPNPVIDPGLFRVRSFTSVNIATLLFNGSFGAALLLAILWMQQVWGFSALETGFAIAAGPLVVPVASILAGRLFGHFHPSRLIATGGVVVAVGATLLLVGLTTDPSYWSTVLPGWLIIGAGVGLGLPNLVAAATATLPPAQSSTGSGIISMARQVGLVLGVAILVGILDTGVANLDTVRWAWLFIAATALASSVAALTMTNERTPETEQTDAVVLAH</sequence>
<keyword evidence="10" id="KW-1185">Reference proteome</keyword>
<dbReference type="RefSeq" id="WP_136430851.1">
    <property type="nucleotide sequence ID" value="NZ_JBHSNS010000016.1"/>
</dbReference>
<evidence type="ECO:0000256" key="5">
    <source>
        <dbReference type="ARBA" id="ARBA00022989"/>
    </source>
</evidence>
<feature type="transmembrane region" description="Helical" evidence="7">
    <location>
        <begin position="369"/>
        <end position="390"/>
    </location>
</feature>
<evidence type="ECO:0000256" key="6">
    <source>
        <dbReference type="ARBA" id="ARBA00023136"/>
    </source>
</evidence>
<keyword evidence="4 7" id="KW-0812">Transmembrane</keyword>
<reference evidence="10" key="1">
    <citation type="journal article" date="2019" name="Int. J. Syst. Evol. Microbiol.">
        <title>The Global Catalogue of Microorganisms (GCM) 10K type strain sequencing project: providing services to taxonomists for standard genome sequencing and annotation.</title>
        <authorList>
            <consortium name="The Broad Institute Genomics Platform"/>
            <consortium name="The Broad Institute Genome Sequencing Center for Infectious Disease"/>
            <person name="Wu L."/>
            <person name="Ma J."/>
        </authorList>
    </citation>
    <scope>NUCLEOTIDE SEQUENCE [LARGE SCALE GENOMIC DNA]</scope>
    <source>
        <strain evidence="10">YIM 94188</strain>
    </source>
</reference>
<feature type="transmembrane region" description="Helical" evidence="7">
    <location>
        <begin position="435"/>
        <end position="454"/>
    </location>
</feature>